<gene>
    <name evidence="2" type="ORF">ACFPIH_04835</name>
</gene>
<protein>
    <submittedName>
        <fullName evidence="2">DUF6194 family protein</fullName>
    </submittedName>
</protein>
<proteinExistence type="predicted"/>
<dbReference type="RefSeq" id="WP_381179934.1">
    <property type="nucleotide sequence ID" value="NZ_JBHSFK010000003.1"/>
</dbReference>
<evidence type="ECO:0000313" key="3">
    <source>
        <dbReference type="Proteomes" id="UP001595839"/>
    </source>
</evidence>
<dbReference type="InterPro" id="IPR045676">
    <property type="entry name" value="DUF6194"/>
</dbReference>
<comment type="caution">
    <text evidence="2">The sequence shown here is derived from an EMBL/GenBank/DDBJ whole genome shotgun (WGS) entry which is preliminary data.</text>
</comment>
<keyword evidence="3" id="KW-1185">Reference proteome</keyword>
<dbReference type="Proteomes" id="UP001595839">
    <property type="component" value="Unassembled WGS sequence"/>
</dbReference>
<dbReference type="Pfam" id="PF19694">
    <property type="entry name" value="DUF6194"/>
    <property type="match status" value="1"/>
</dbReference>
<name>A0ABV9AMU2_9ACTN</name>
<organism evidence="2 3">
    <name type="scientific">Streptomyces vulcanius</name>
    <dbReference type="NCBI Taxonomy" id="1441876"/>
    <lineage>
        <taxon>Bacteria</taxon>
        <taxon>Bacillati</taxon>
        <taxon>Actinomycetota</taxon>
        <taxon>Actinomycetes</taxon>
        <taxon>Kitasatosporales</taxon>
        <taxon>Streptomycetaceae</taxon>
        <taxon>Streptomyces</taxon>
    </lineage>
</organism>
<evidence type="ECO:0000313" key="2">
    <source>
        <dbReference type="EMBL" id="MFC4498851.1"/>
    </source>
</evidence>
<feature type="domain" description="DUF6194" evidence="1">
    <location>
        <begin position="1"/>
        <end position="150"/>
    </location>
</feature>
<sequence length="173" mass="18961">MEQIIATVRGFAGALVVVPQPGGDFPELAWGDAFFYYAPDGQMPQNVQPYGTIVIKNYPDDAASDLDPPGRWRVNIHADRATFRELTGEEARSLTRPRDYAAADSVMPHPVYGALGWISVVNPGERTTDTVVQLLRSAHDAARARFARRHEPGKSGCRPRAAGRTIAPCDDCR</sequence>
<evidence type="ECO:0000259" key="1">
    <source>
        <dbReference type="Pfam" id="PF19694"/>
    </source>
</evidence>
<reference evidence="3" key="1">
    <citation type="journal article" date="2019" name="Int. J. Syst. Evol. Microbiol.">
        <title>The Global Catalogue of Microorganisms (GCM) 10K type strain sequencing project: providing services to taxonomists for standard genome sequencing and annotation.</title>
        <authorList>
            <consortium name="The Broad Institute Genomics Platform"/>
            <consortium name="The Broad Institute Genome Sequencing Center for Infectious Disease"/>
            <person name="Wu L."/>
            <person name="Ma J."/>
        </authorList>
    </citation>
    <scope>NUCLEOTIDE SEQUENCE [LARGE SCALE GENOMIC DNA]</scope>
    <source>
        <strain evidence="3">CGMCC 4.7177</strain>
    </source>
</reference>
<dbReference type="EMBL" id="JBHSFK010000003">
    <property type="protein sequence ID" value="MFC4498851.1"/>
    <property type="molecule type" value="Genomic_DNA"/>
</dbReference>
<accession>A0ABV9AMU2</accession>